<dbReference type="Pfam" id="PF00538">
    <property type="entry name" value="Linker_histone"/>
    <property type="match status" value="1"/>
</dbReference>
<evidence type="ECO:0000256" key="7">
    <source>
        <dbReference type="SAM" id="MobiDB-lite"/>
    </source>
</evidence>
<dbReference type="GO" id="GO:0030527">
    <property type="term" value="F:structural constituent of chromatin"/>
    <property type="evidence" value="ECO:0007669"/>
    <property type="project" value="InterPro"/>
</dbReference>
<feature type="compositionally biased region" description="Low complexity" evidence="7">
    <location>
        <begin position="202"/>
        <end position="225"/>
    </location>
</feature>
<gene>
    <name evidence="9" type="ORF">H2200_001462</name>
</gene>
<dbReference type="Gene3D" id="1.10.10.10">
    <property type="entry name" value="Winged helix-like DNA-binding domain superfamily/Winged helix DNA-binding domain"/>
    <property type="match status" value="1"/>
</dbReference>
<dbReference type="GO" id="GO:0000786">
    <property type="term" value="C:nucleosome"/>
    <property type="evidence" value="ECO:0007669"/>
    <property type="project" value="InterPro"/>
</dbReference>
<comment type="function">
    <text evidence="5">Could act as an H1-type linker histone.</text>
</comment>
<feature type="region of interest" description="Disordered" evidence="7">
    <location>
        <begin position="1"/>
        <end position="27"/>
    </location>
</feature>
<dbReference type="FunFam" id="1.10.10.10:FF:000383">
    <property type="entry name" value="Histone H1"/>
    <property type="match status" value="1"/>
</dbReference>
<evidence type="ECO:0000256" key="1">
    <source>
        <dbReference type="ARBA" id="ARBA00020833"/>
    </source>
</evidence>
<dbReference type="GO" id="GO:0006334">
    <property type="term" value="P:nucleosome assembly"/>
    <property type="evidence" value="ECO:0007669"/>
    <property type="project" value="InterPro"/>
</dbReference>
<dbReference type="InterPro" id="IPR005819">
    <property type="entry name" value="H1/H5"/>
</dbReference>
<keyword evidence="3 6" id="KW-0238">DNA-binding</keyword>
<dbReference type="Proteomes" id="UP001172673">
    <property type="component" value="Unassembled WGS sequence"/>
</dbReference>
<evidence type="ECO:0000256" key="6">
    <source>
        <dbReference type="RuleBase" id="RU003894"/>
    </source>
</evidence>
<evidence type="ECO:0000313" key="9">
    <source>
        <dbReference type="EMBL" id="KAJ9615387.1"/>
    </source>
</evidence>
<dbReference type="PROSITE" id="PS51504">
    <property type="entry name" value="H15"/>
    <property type="match status" value="1"/>
</dbReference>
<comment type="caution">
    <text evidence="9">The sequence shown here is derived from an EMBL/GenBank/DDBJ whole genome shotgun (WGS) entry which is preliminary data.</text>
</comment>
<dbReference type="GO" id="GO:0005634">
    <property type="term" value="C:nucleus"/>
    <property type="evidence" value="ECO:0007669"/>
    <property type="project" value="UniProtKB-SubCell"/>
</dbReference>
<evidence type="ECO:0000313" key="10">
    <source>
        <dbReference type="Proteomes" id="UP001172673"/>
    </source>
</evidence>
<evidence type="ECO:0000256" key="4">
    <source>
        <dbReference type="ARBA" id="ARBA00023242"/>
    </source>
</evidence>
<dbReference type="InterPro" id="IPR036390">
    <property type="entry name" value="WH_DNA-bd_sf"/>
</dbReference>
<reference evidence="9" key="1">
    <citation type="submission" date="2022-10" db="EMBL/GenBank/DDBJ databases">
        <title>Culturing micro-colonial fungi from biological soil crusts in the Mojave desert and describing Neophaeococcomyces mojavensis, and introducing the new genera and species Taxawa tesnikishii.</title>
        <authorList>
            <person name="Kurbessoian T."/>
            <person name="Stajich J.E."/>
        </authorList>
    </citation>
    <scope>NUCLEOTIDE SEQUENCE</scope>
    <source>
        <strain evidence="9">TK_41</strain>
    </source>
</reference>
<evidence type="ECO:0000256" key="3">
    <source>
        <dbReference type="ARBA" id="ARBA00023125"/>
    </source>
</evidence>
<dbReference type="InterPro" id="IPR005818">
    <property type="entry name" value="Histone_H1/H5_H15"/>
</dbReference>
<keyword evidence="10" id="KW-1185">Reference proteome</keyword>
<proteinExistence type="inferred from homology"/>
<name>A0AA38XKX1_9EURO</name>
<evidence type="ECO:0000259" key="8">
    <source>
        <dbReference type="PROSITE" id="PS51504"/>
    </source>
</evidence>
<feature type="compositionally biased region" description="Basic residues" evidence="7">
    <location>
        <begin position="191"/>
        <end position="200"/>
    </location>
</feature>
<feature type="domain" description="H15" evidence="8">
    <location>
        <begin position="26"/>
        <end position="101"/>
    </location>
</feature>
<dbReference type="GO" id="GO:0003677">
    <property type="term" value="F:DNA binding"/>
    <property type="evidence" value="ECO:0007669"/>
    <property type="project" value="UniProtKB-KW"/>
</dbReference>
<feature type="region of interest" description="Disordered" evidence="7">
    <location>
        <begin position="78"/>
        <end position="235"/>
    </location>
</feature>
<sequence>MPPKKVTGAAAQAKEAKEKKPAAAPAHGKYKDMIKEAILNLKERNGSSRQAIKKYVKANNNITVNSEAQFDSLFNRALKGGVDNGDFVQPKGPSGPVKLAKKEAAKPAEKKPAAKKEKAAKEETKDKPKATKAKPATKPKTAATKAKKATTPKKAAAAKPKANTATKRAPKAKAKAEPPAPAVTDVPTVLKKTKSGRVSKQKTTTGTTKAAPKKAAATKATPKKSATPKKAEAAA</sequence>
<keyword evidence="2 6" id="KW-0158">Chromosome</keyword>
<dbReference type="SUPFAM" id="SSF46785">
    <property type="entry name" value="Winged helix' DNA-binding domain"/>
    <property type="match status" value="1"/>
</dbReference>
<dbReference type="CDD" id="cd00073">
    <property type="entry name" value="H15"/>
    <property type="match status" value="1"/>
</dbReference>
<dbReference type="SMART" id="SM00526">
    <property type="entry name" value="H15"/>
    <property type="match status" value="1"/>
</dbReference>
<evidence type="ECO:0000256" key="2">
    <source>
        <dbReference type="ARBA" id="ARBA00022454"/>
    </source>
</evidence>
<dbReference type="PRINTS" id="PR00624">
    <property type="entry name" value="HISTONEH5"/>
</dbReference>
<accession>A0AA38XKX1</accession>
<dbReference type="InterPro" id="IPR036388">
    <property type="entry name" value="WH-like_DNA-bd_sf"/>
</dbReference>
<evidence type="ECO:0000256" key="5">
    <source>
        <dbReference type="ARBA" id="ARBA00055135"/>
    </source>
</evidence>
<feature type="compositionally biased region" description="Basic and acidic residues" evidence="7">
    <location>
        <begin position="100"/>
        <end position="129"/>
    </location>
</feature>
<comment type="similarity">
    <text evidence="6">Belongs to the histone H1/H5 family.</text>
</comment>
<protein>
    <recommendedName>
        <fullName evidence="1">Histone H1</fullName>
    </recommendedName>
</protein>
<organism evidence="9 10">
    <name type="scientific">Cladophialophora chaetospira</name>
    <dbReference type="NCBI Taxonomy" id="386627"/>
    <lineage>
        <taxon>Eukaryota</taxon>
        <taxon>Fungi</taxon>
        <taxon>Dikarya</taxon>
        <taxon>Ascomycota</taxon>
        <taxon>Pezizomycotina</taxon>
        <taxon>Eurotiomycetes</taxon>
        <taxon>Chaetothyriomycetidae</taxon>
        <taxon>Chaetothyriales</taxon>
        <taxon>Herpotrichiellaceae</taxon>
        <taxon>Cladophialophora</taxon>
    </lineage>
</organism>
<comment type="subcellular location">
    <subcellularLocation>
        <location evidence="6">Nucleus</location>
    </subcellularLocation>
</comment>
<feature type="compositionally biased region" description="Low complexity" evidence="7">
    <location>
        <begin position="152"/>
        <end position="167"/>
    </location>
</feature>
<dbReference type="EMBL" id="JAPDRK010000002">
    <property type="protein sequence ID" value="KAJ9615387.1"/>
    <property type="molecule type" value="Genomic_DNA"/>
</dbReference>
<keyword evidence="4 6" id="KW-0539">Nucleus</keyword>
<dbReference type="AlphaFoldDB" id="A0AA38XKX1"/>